<organism evidence="9">
    <name type="scientific">Alexandrium andersonii</name>
    <dbReference type="NCBI Taxonomy" id="327968"/>
    <lineage>
        <taxon>Eukaryota</taxon>
        <taxon>Sar</taxon>
        <taxon>Alveolata</taxon>
        <taxon>Dinophyceae</taxon>
        <taxon>Gonyaulacales</taxon>
        <taxon>Pyrocystaceae</taxon>
        <taxon>Alexandrium</taxon>
    </lineage>
</organism>
<dbReference type="SUPFAM" id="SSF50630">
    <property type="entry name" value="Acid proteases"/>
    <property type="match status" value="1"/>
</dbReference>
<reference evidence="9" key="1">
    <citation type="submission" date="2021-01" db="EMBL/GenBank/DDBJ databases">
        <authorList>
            <person name="Corre E."/>
            <person name="Pelletier E."/>
            <person name="Niang G."/>
            <person name="Scheremetjew M."/>
            <person name="Finn R."/>
            <person name="Kale V."/>
            <person name="Holt S."/>
            <person name="Cochrane G."/>
            <person name="Meng A."/>
            <person name="Brown T."/>
            <person name="Cohen L."/>
        </authorList>
    </citation>
    <scope>NUCLEOTIDE SEQUENCE</scope>
    <source>
        <strain evidence="9">CCMP2222</strain>
    </source>
</reference>
<dbReference type="Gene3D" id="2.40.70.10">
    <property type="entry name" value="Acid Proteases"/>
    <property type="match status" value="2"/>
</dbReference>
<evidence type="ECO:0000313" key="9">
    <source>
        <dbReference type="EMBL" id="CAD9533575.1"/>
    </source>
</evidence>
<sequence length="548" mass="58115">MQRSAAYVLALAAVTLLRALPVRGLARLSEEIASAGPPPPGRFIVPLHRQRVPVQSDADTVSYKSVYFGTISVGHPQKQEFSVVFDTGSGHVIVPSQACISETCTIHRRYNRELSAHAVDVDYDGSPVTPGAPRDQITVAFGTGEVTGQFVNDRLCLGSQGEGRLIMDGGAPAAAAKPAAPTPQRGANASAAAAAGEEDEDRHKPNCVELRLVTATEMTHEPFHAFAFDGVLGLGLDGLALAPEFSFFGMMTQQRHLLQPSFGAFLADSDEESSEISFGGHSPDLVRGGLRYAPVAFPELGYWQVTITRLRIGNQTMDFCEDGQCRAVVDTGTSLLAVPKDFADTLQDELSGALVDPEPDSDGEVDCRKALGALVHFEVGDITLTLAPGDYARQSIHLQDDLQGEEAELAPEEVSAGASVEAQVQGGGTVTPAGASSETAGAAPSQEAAADAGAAGADQGQERVIDWEGAPRSCKPTLMPIDLPAPLGPKLFIWGEPVLRKYYTEYNWQEKKIGFGLAKHAWQEEEAAAAAAATVQQKPKLLLRPLLL</sequence>
<feature type="chain" id="PRO_5031554721" description="Peptidase A1 domain-containing protein" evidence="7">
    <location>
        <begin position="20"/>
        <end position="548"/>
    </location>
</feature>
<dbReference type="Pfam" id="PF00026">
    <property type="entry name" value="Asp"/>
    <property type="match status" value="2"/>
</dbReference>
<feature type="region of interest" description="Disordered" evidence="6">
    <location>
        <begin position="405"/>
        <end position="460"/>
    </location>
</feature>
<dbReference type="GO" id="GO:0006508">
    <property type="term" value="P:proteolysis"/>
    <property type="evidence" value="ECO:0007669"/>
    <property type="project" value="UniProtKB-KW"/>
</dbReference>
<evidence type="ECO:0000256" key="6">
    <source>
        <dbReference type="SAM" id="MobiDB-lite"/>
    </source>
</evidence>
<feature type="region of interest" description="Disordered" evidence="6">
    <location>
        <begin position="172"/>
        <end position="202"/>
    </location>
</feature>
<evidence type="ECO:0000256" key="1">
    <source>
        <dbReference type="ARBA" id="ARBA00007447"/>
    </source>
</evidence>
<feature type="compositionally biased region" description="Low complexity" evidence="6">
    <location>
        <begin position="172"/>
        <end position="195"/>
    </location>
</feature>
<dbReference type="PANTHER" id="PTHR47966:SF51">
    <property type="entry name" value="BETA-SITE APP-CLEAVING ENZYME, ISOFORM A-RELATED"/>
    <property type="match status" value="1"/>
</dbReference>
<proteinExistence type="inferred from homology"/>
<feature type="signal peptide" evidence="7">
    <location>
        <begin position="1"/>
        <end position="19"/>
    </location>
</feature>
<dbReference type="InterPro" id="IPR001461">
    <property type="entry name" value="Aspartic_peptidase_A1"/>
</dbReference>
<dbReference type="InterPro" id="IPR034164">
    <property type="entry name" value="Pepsin-like_dom"/>
</dbReference>
<evidence type="ECO:0000256" key="2">
    <source>
        <dbReference type="ARBA" id="ARBA00022670"/>
    </source>
</evidence>
<gene>
    <name evidence="9" type="ORF">AAND1436_LOCUS45595</name>
</gene>
<dbReference type="PRINTS" id="PR00792">
    <property type="entry name" value="PEPSIN"/>
</dbReference>
<dbReference type="InterPro" id="IPR033121">
    <property type="entry name" value="PEPTIDASE_A1"/>
</dbReference>
<dbReference type="CDD" id="cd05471">
    <property type="entry name" value="pepsin_like"/>
    <property type="match status" value="1"/>
</dbReference>
<keyword evidence="7" id="KW-0732">Signal</keyword>
<dbReference type="InterPro" id="IPR001969">
    <property type="entry name" value="Aspartic_peptidase_AS"/>
</dbReference>
<comment type="similarity">
    <text evidence="1 5">Belongs to the peptidase A1 family.</text>
</comment>
<evidence type="ECO:0000256" key="4">
    <source>
        <dbReference type="ARBA" id="ARBA00022801"/>
    </source>
</evidence>
<dbReference type="GO" id="GO:0004190">
    <property type="term" value="F:aspartic-type endopeptidase activity"/>
    <property type="evidence" value="ECO:0007669"/>
    <property type="project" value="UniProtKB-KW"/>
</dbReference>
<name>A0A7S2J1H8_9DINO</name>
<dbReference type="EMBL" id="HBGQ01095528">
    <property type="protein sequence ID" value="CAD9533575.1"/>
    <property type="molecule type" value="Transcribed_RNA"/>
</dbReference>
<accession>A0A7S2J1H8</accession>
<protein>
    <recommendedName>
        <fullName evidence="8">Peptidase A1 domain-containing protein</fullName>
    </recommendedName>
</protein>
<keyword evidence="2 5" id="KW-0645">Protease</keyword>
<feature type="domain" description="Peptidase A1" evidence="8">
    <location>
        <begin position="67"/>
        <end position="516"/>
    </location>
</feature>
<feature type="compositionally biased region" description="Low complexity" evidence="6">
    <location>
        <begin position="440"/>
        <end position="459"/>
    </location>
</feature>
<dbReference type="InterPro" id="IPR021109">
    <property type="entry name" value="Peptidase_aspartic_dom_sf"/>
</dbReference>
<evidence type="ECO:0000256" key="7">
    <source>
        <dbReference type="SAM" id="SignalP"/>
    </source>
</evidence>
<evidence type="ECO:0000256" key="5">
    <source>
        <dbReference type="RuleBase" id="RU000454"/>
    </source>
</evidence>
<dbReference type="PANTHER" id="PTHR47966">
    <property type="entry name" value="BETA-SITE APP-CLEAVING ENZYME, ISOFORM A-RELATED"/>
    <property type="match status" value="1"/>
</dbReference>
<dbReference type="PROSITE" id="PS51767">
    <property type="entry name" value="PEPTIDASE_A1"/>
    <property type="match status" value="1"/>
</dbReference>
<evidence type="ECO:0000256" key="3">
    <source>
        <dbReference type="ARBA" id="ARBA00022750"/>
    </source>
</evidence>
<keyword evidence="3 5" id="KW-0064">Aspartyl protease</keyword>
<dbReference type="AlphaFoldDB" id="A0A7S2J1H8"/>
<dbReference type="PROSITE" id="PS00141">
    <property type="entry name" value="ASP_PROTEASE"/>
    <property type="match status" value="1"/>
</dbReference>
<evidence type="ECO:0000259" key="8">
    <source>
        <dbReference type="PROSITE" id="PS51767"/>
    </source>
</evidence>
<keyword evidence="4 5" id="KW-0378">Hydrolase</keyword>